<dbReference type="InterPro" id="IPR000620">
    <property type="entry name" value="EamA_dom"/>
</dbReference>
<feature type="transmembrane region" description="Helical" evidence="1">
    <location>
        <begin position="43"/>
        <end position="63"/>
    </location>
</feature>
<dbReference type="SUPFAM" id="SSF103481">
    <property type="entry name" value="Multidrug resistance efflux transporter EmrE"/>
    <property type="match status" value="2"/>
</dbReference>
<dbReference type="EMBL" id="FOVF01000003">
    <property type="protein sequence ID" value="SFN06957.1"/>
    <property type="molecule type" value="Genomic_DNA"/>
</dbReference>
<feature type="domain" description="EamA" evidence="2">
    <location>
        <begin position="153"/>
        <end position="282"/>
    </location>
</feature>
<feature type="transmembrane region" description="Helical" evidence="1">
    <location>
        <begin position="183"/>
        <end position="200"/>
    </location>
</feature>
<keyword evidence="1" id="KW-0812">Transmembrane</keyword>
<dbReference type="PANTHER" id="PTHR22911">
    <property type="entry name" value="ACYL-MALONYL CONDENSING ENZYME-RELATED"/>
    <property type="match status" value="1"/>
</dbReference>
<dbReference type="InterPro" id="IPR037185">
    <property type="entry name" value="EmrE-like"/>
</dbReference>
<gene>
    <name evidence="3" type="ORF">SAMN05216289_103232</name>
</gene>
<dbReference type="PANTHER" id="PTHR22911:SF103">
    <property type="entry name" value="BLR2811 PROTEIN"/>
    <property type="match status" value="1"/>
</dbReference>
<evidence type="ECO:0000313" key="4">
    <source>
        <dbReference type="Proteomes" id="UP000198575"/>
    </source>
</evidence>
<organism evidence="3 4">
    <name type="scientific">Dokdonella immobilis</name>
    <dbReference type="NCBI Taxonomy" id="578942"/>
    <lineage>
        <taxon>Bacteria</taxon>
        <taxon>Pseudomonadati</taxon>
        <taxon>Pseudomonadota</taxon>
        <taxon>Gammaproteobacteria</taxon>
        <taxon>Lysobacterales</taxon>
        <taxon>Rhodanobacteraceae</taxon>
        <taxon>Dokdonella</taxon>
    </lineage>
</organism>
<feature type="transmembrane region" description="Helical" evidence="1">
    <location>
        <begin position="265"/>
        <end position="282"/>
    </location>
</feature>
<sequence length="296" mass="32214">MKPPMSPNLRGILFMLAAVAAFSLMDTSLKVLSLHYPPMQVAALRGLTSLPLVLIWIALTGGFHHVLSARWFLHLLRGVLAVLMLAAFAFALRDLPLAEAYSLFFIAPLLVTALAVPLLGERVGWRRWCAIGVGLVGVLVVLRPDATRMVNLGSAAVLFASTAYSLSAITVRVLGRTDSTQGMVFWMIVLLSLFAGLAAWKDWMPIHDEHWWVLAGLAVTGAFGQYAVTEAFKHTEASIIAPFEYTALAWGVGLDWLIWKTLPDRLMLIGAAIIIASGIYLIRREKAVVPADANGV</sequence>
<feature type="domain" description="EamA" evidence="2">
    <location>
        <begin position="10"/>
        <end position="142"/>
    </location>
</feature>
<keyword evidence="1" id="KW-1133">Transmembrane helix</keyword>
<feature type="transmembrane region" description="Helical" evidence="1">
    <location>
        <begin position="98"/>
        <end position="118"/>
    </location>
</feature>
<keyword evidence="1" id="KW-0472">Membrane</keyword>
<keyword evidence="4" id="KW-1185">Reference proteome</keyword>
<evidence type="ECO:0000313" key="3">
    <source>
        <dbReference type="EMBL" id="SFN06957.1"/>
    </source>
</evidence>
<protein>
    <submittedName>
        <fullName evidence="3">EamA domain-containing membrane protein RarD</fullName>
    </submittedName>
</protein>
<dbReference type="AlphaFoldDB" id="A0A1I4W0W0"/>
<dbReference type="GO" id="GO:0016020">
    <property type="term" value="C:membrane"/>
    <property type="evidence" value="ECO:0007669"/>
    <property type="project" value="InterPro"/>
</dbReference>
<dbReference type="Pfam" id="PF00892">
    <property type="entry name" value="EamA"/>
    <property type="match status" value="2"/>
</dbReference>
<feature type="transmembrane region" description="Helical" evidence="1">
    <location>
        <begin position="75"/>
        <end position="92"/>
    </location>
</feature>
<dbReference type="Proteomes" id="UP000198575">
    <property type="component" value="Unassembled WGS sequence"/>
</dbReference>
<dbReference type="Gene3D" id="1.10.3730.20">
    <property type="match status" value="1"/>
</dbReference>
<feature type="transmembrane region" description="Helical" evidence="1">
    <location>
        <begin position="125"/>
        <end position="143"/>
    </location>
</feature>
<feature type="transmembrane region" description="Helical" evidence="1">
    <location>
        <begin position="212"/>
        <end position="232"/>
    </location>
</feature>
<evidence type="ECO:0000256" key="1">
    <source>
        <dbReference type="SAM" id="Phobius"/>
    </source>
</evidence>
<reference evidence="3 4" key="1">
    <citation type="submission" date="2016-10" db="EMBL/GenBank/DDBJ databases">
        <authorList>
            <person name="de Groot N.N."/>
        </authorList>
    </citation>
    <scope>NUCLEOTIDE SEQUENCE [LARGE SCALE GENOMIC DNA]</scope>
    <source>
        <strain evidence="3 4">CGMCC 1.7659</strain>
    </source>
</reference>
<name>A0A1I4W0W0_9GAMM</name>
<accession>A0A1I4W0W0</accession>
<feature type="transmembrane region" description="Helical" evidence="1">
    <location>
        <begin position="149"/>
        <end position="171"/>
    </location>
</feature>
<dbReference type="RefSeq" id="WP_245778779.1">
    <property type="nucleotide sequence ID" value="NZ_FOVF01000003.1"/>
</dbReference>
<evidence type="ECO:0000259" key="2">
    <source>
        <dbReference type="Pfam" id="PF00892"/>
    </source>
</evidence>
<proteinExistence type="predicted"/>
<feature type="transmembrane region" description="Helical" evidence="1">
    <location>
        <begin position="239"/>
        <end position="259"/>
    </location>
</feature>